<accession>A0A101V603</accession>
<name>A0A101V603_9ACTN</name>
<evidence type="ECO:0000313" key="3">
    <source>
        <dbReference type="Proteomes" id="UP000053260"/>
    </source>
</evidence>
<dbReference type="Proteomes" id="UP000053260">
    <property type="component" value="Unassembled WGS sequence"/>
</dbReference>
<feature type="region of interest" description="Disordered" evidence="1">
    <location>
        <begin position="99"/>
        <end position="119"/>
    </location>
</feature>
<keyword evidence="3" id="KW-1185">Reference proteome</keyword>
<dbReference type="AlphaFoldDB" id="A0A101V603"/>
<sequence>MAKRVAELAYTSYDMADYARVLGEEGAPYRWDEQRREVLRAELDAAFFHLYGLDRDDVDYVMETFPIIKREDIAAHGTYRTKDLILDIYDRMAEAQRTGTPYQTLLDPPPGQGPRHAAR</sequence>
<dbReference type="STRING" id="909626.AQJ91_00045"/>
<gene>
    <name evidence="2" type="ORF">AQJ91_00045</name>
</gene>
<evidence type="ECO:0000256" key="1">
    <source>
        <dbReference type="SAM" id="MobiDB-lite"/>
    </source>
</evidence>
<protein>
    <submittedName>
        <fullName evidence="2">Uncharacterized protein</fullName>
    </submittedName>
</protein>
<evidence type="ECO:0000313" key="2">
    <source>
        <dbReference type="EMBL" id="KUO23155.1"/>
    </source>
</evidence>
<dbReference type="EMBL" id="LMXB01000001">
    <property type="protein sequence ID" value="KUO23155.1"/>
    <property type="molecule type" value="Genomic_DNA"/>
</dbReference>
<organism evidence="2 3">
    <name type="scientific">Streptomyces dysideae</name>
    <dbReference type="NCBI Taxonomy" id="909626"/>
    <lineage>
        <taxon>Bacteria</taxon>
        <taxon>Bacillati</taxon>
        <taxon>Actinomycetota</taxon>
        <taxon>Actinomycetes</taxon>
        <taxon>Kitasatosporales</taxon>
        <taxon>Streptomycetaceae</taxon>
        <taxon>Streptomyces</taxon>
    </lineage>
</organism>
<comment type="caution">
    <text evidence="2">The sequence shown here is derived from an EMBL/GenBank/DDBJ whole genome shotgun (WGS) entry which is preliminary data.</text>
</comment>
<reference evidence="2 3" key="1">
    <citation type="submission" date="2015-10" db="EMBL/GenBank/DDBJ databases">
        <title>Draft genome sequence of Streptomyces sp. RV15, isolated from a marine sponge.</title>
        <authorList>
            <person name="Ruckert C."/>
            <person name="Abdelmohsen U.R."/>
            <person name="Winkler A."/>
            <person name="Hentschel U."/>
            <person name="Kalinowski J."/>
            <person name="Kampfer P."/>
            <person name="Glaeser S."/>
        </authorList>
    </citation>
    <scope>NUCLEOTIDE SEQUENCE [LARGE SCALE GENOMIC DNA]</scope>
    <source>
        <strain evidence="2 3">RV15</strain>
    </source>
</reference>
<proteinExistence type="predicted"/>